<dbReference type="GO" id="GO:0051082">
    <property type="term" value="F:unfolded protein binding"/>
    <property type="evidence" value="ECO:0007669"/>
    <property type="project" value="TreeGrafter"/>
</dbReference>
<keyword evidence="6" id="KW-1185">Reference proteome</keyword>
<evidence type="ECO:0000256" key="4">
    <source>
        <dbReference type="SAM" id="MobiDB-lite"/>
    </source>
</evidence>
<dbReference type="CDD" id="cd06481">
    <property type="entry name" value="ACD_HspB9_like"/>
    <property type="match status" value="1"/>
</dbReference>
<dbReference type="PANTHER" id="PTHR45640">
    <property type="entry name" value="HEAT SHOCK PROTEIN HSP-12.2-RELATED"/>
    <property type="match status" value="1"/>
</dbReference>
<reference evidence="7" key="1">
    <citation type="submission" date="2025-08" db="UniProtKB">
        <authorList>
            <consortium name="RefSeq"/>
        </authorList>
    </citation>
    <scope>IDENTIFICATION</scope>
</reference>
<dbReference type="InParanoid" id="A0A1U7SIX6"/>
<dbReference type="PANTHER" id="PTHR45640:SF2">
    <property type="entry name" value="HEAT SHOCK PROTEIN BETA-11-RELATED"/>
    <property type="match status" value="1"/>
</dbReference>
<protein>
    <submittedName>
        <fullName evidence="7">Heat shock protein 30C-like</fullName>
    </submittedName>
</protein>
<dbReference type="Pfam" id="PF00011">
    <property type="entry name" value="HSP20"/>
    <property type="match status" value="1"/>
</dbReference>
<comment type="similarity">
    <text evidence="2 3">Belongs to the small heat shock protein (HSP20) family.</text>
</comment>
<feature type="compositionally biased region" description="Basic and acidic residues" evidence="4">
    <location>
        <begin position="1"/>
        <end position="11"/>
    </location>
</feature>
<evidence type="ECO:0000259" key="5">
    <source>
        <dbReference type="PROSITE" id="PS01031"/>
    </source>
</evidence>
<dbReference type="Proteomes" id="UP000189705">
    <property type="component" value="Unplaced"/>
</dbReference>
<evidence type="ECO:0000313" key="7">
    <source>
        <dbReference type="RefSeq" id="XP_006038646.3"/>
    </source>
</evidence>
<dbReference type="InterPro" id="IPR001436">
    <property type="entry name" value="Alpha-crystallin/sHSP_animal"/>
</dbReference>
<proteinExistence type="inferred from homology"/>
<evidence type="ECO:0000256" key="3">
    <source>
        <dbReference type="RuleBase" id="RU003616"/>
    </source>
</evidence>
<feature type="region of interest" description="Disordered" evidence="4">
    <location>
        <begin position="113"/>
        <end position="136"/>
    </location>
</feature>
<dbReference type="RefSeq" id="XP_006038646.3">
    <property type="nucleotide sequence ID" value="XM_006038584.3"/>
</dbReference>
<dbReference type="InterPro" id="IPR008978">
    <property type="entry name" value="HSP20-like_chaperone"/>
</dbReference>
<sequence length="257" mass="27822">MASRGRERGREFWMGPGLAGMGIKAAGSHQPSRAAPGPSERTQPQCSEPATEAEMLCRLHLQPPSHRTLAPWVGPIRTLWPQPSTVFAELERELRWEMEQAQEFMSSFQQLLAGGGSSSPIREREQSTSVAPPQGADGAFTVCQDVKGFDPSDLMVKLVGRKVLLTGKKEMQSEDGKGSFSYKYEVFKREWDVPEGVDPDGLTCSISSAGQLRIEAPRQALMADPERNVPIQIASVGSAEAGAVVGSEEEANGRAKA</sequence>
<dbReference type="InterPro" id="IPR002068">
    <property type="entry name" value="A-crystallin/Hsp20_dom"/>
</dbReference>
<evidence type="ECO:0000256" key="2">
    <source>
        <dbReference type="PROSITE-ProRule" id="PRU00285"/>
    </source>
</evidence>
<dbReference type="Gene3D" id="2.60.40.790">
    <property type="match status" value="1"/>
</dbReference>
<feature type="domain" description="SHSP" evidence="5">
    <location>
        <begin position="121"/>
        <end position="234"/>
    </location>
</feature>
<dbReference type="GO" id="GO:0009408">
    <property type="term" value="P:response to heat"/>
    <property type="evidence" value="ECO:0007669"/>
    <property type="project" value="TreeGrafter"/>
</dbReference>
<evidence type="ECO:0000256" key="1">
    <source>
        <dbReference type="ARBA" id="ARBA00023016"/>
    </source>
</evidence>
<accession>A0A1U7SIX6</accession>
<dbReference type="GeneID" id="102377625"/>
<dbReference type="SUPFAM" id="SSF49764">
    <property type="entry name" value="HSP20-like chaperones"/>
    <property type="match status" value="1"/>
</dbReference>
<dbReference type="KEGG" id="asn:102377625"/>
<dbReference type="GO" id="GO:0005737">
    <property type="term" value="C:cytoplasm"/>
    <property type="evidence" value="ECO:0007669"/>
    <property type="project" value="TreeGrafter"/>
</dbReference>
<keyword evidence="1" id="KW-0346">Stress response</keyword>
<gene>
    <name evidence="7" type="primary">LOC102377625</name>
</gene>
<dbReference type="PROSITE" id="PS01031">
    <property type="entry name" value="SHSP"/>
    <property type="match status" value="1"/>
</dbReference>
<dbReference type="GO" id="GO:0042026">
    <property type="term" value="P:protein refolding"/>
    <property type="evidence" value="ECO:0007669"/>
    <property type="project" value="TreeGrafter"/>
</dbReference>
<name>A0A1U7SIX6_ALLSI</name>
<evidence type="ECO:0000313" key="6">
    <source>
        <dbReference type="Proteomes" id="UP000189705"/>
    </source>
</evidence>
<dbReference type="GO" id="GO:0005634">
    <property type="term" value="C:nucleus"/>
    <property type="evidence" value="ECO:0007669"/>
    <property type="project" value="TreeGrafter"/>
</dbReference>
<organism evidence="6 7">
    <name type="scientific">Alligator sinensis</name>
    <name type="common">Chinese alligator</name>
    <dbReference type="NCBI Taxonomy" id="38654"/>
    <lineage>
        <taxon>Eukaryota</taxon>
        <taxon>Metazoa</taxon>
        <taxon>Chordata</taxon>
        <taxon>Craniata</taxon>
        <taxon>Vertebrata</taxon>
        <taxon>Euteleostomi</taxon>
        <taxon>Archelosauria</taxon>
        <taxon>Archosauria</taxon>
        <taxon>Crocodylia</taxon>
        <taxon>Alligatoridae</taxon>
        <taxon>Alligatorinae</taxon>
        <taxon>Alligator</taxon>
    </lineage>
</organism>
<dbReference type="eggNOG" id="KOG3591">
    <property type="taxonomic scope" value="Eukaryota"/>
</dbReference>
<dbReference type="AlphaFoldDB" id="A0A1U7SIX6"/>
<feature type="region of interest" description="Disordered" evidence="4">
    <location>
        <begin position="1"/>
        <end position="51"/>
    </location>
</feature>